<dbReference type="PANTHER" id="PTHR24198:SF195">
    <property type="entry name" value="DEATH DOMAIN-CONTAINING PROTEIN"/>
    <property type="match status" value="1"/>
</dbReference>
<dbReference type="Gene3D" id="1.10.533.10">
    <property type="entry name" value="Death Domain, Fas"/>
    <property type="match status" value="1"/>
</dbReference>
<dbReference type="Pfam" id="PF00023">
    <property type="entry name" value="Ank"/>
    <property type="match status" value="1"/>
</dbReference>
<feature type="repeat" description="ANK" evidence="3">
    <location>
        <begin position="184"/>
        <end position="216"/>
    </location>
</feature>
<dbReference type="Gene3D" id="1.25.40.20">
    <property type="entry name" value="Ankyrin repeat-containing domain"/>
    <property type="match status" value="4"/>
</dbReference>
<sequence length="442" mass="49473">MKTLGRGLNANAKNVDNRTALHYAVSGKNTEAVQLLLQRRVKVDQKDKFGITPIHLAAWFGSLHILKLLVQAGAEQKVENEDGLNILHCAAINNHTEIVEYIVNDLQMKELDKEDKSGNRAFTLAAEHGCVQMLDMLMTQYNMATMKPNERGDTPLHLAARNDHLDAVQLLLQSFDTRDEVNMDGETALYQAADHSQEGCVLVLLEAGCDPNILTDLEAPLHLAVKNSHIPVIHFLLAAGCDINATDKRSQTAMHIAAELAKIDVVEMLLKAGFDLTIQDKQGKTALGVAVRADEAIIVDMIIKAERYYAWMKANPELNETVHSEYPLTFKLDHRNETKQLRSMAWHLAYELLKPGDWKRLAEHWGFTKEQVSAIEEQWTGQHSYKEHGNRMLLIWLHGAEVAQLSLAKELYQGLVVTGNSKAANKMRMEEQSTSSKNCSIS</sequence>
<feature type="domain" description="Death" evidence="4">
    <location>
        <begin position="357"/>
        <end position="411"/>
    </location>
</feature>
<evidence type="ECO:0000259" key="4">
    <source>
        <dbReference type="PROSITE" id="PS50017"/>
    </source>
</evidence>
<reference evidence="5" key="2">
    <citation type="submission" date="2025-09" db="UniProtKB">
        <authorList>
            <consortium name="Ensembl"/>
        </authorList>
    </citation>
    <scope>IDENTIFICATION</scope>
</reference>
<feature type="repeat" description="ANK" evidence="3">
    <location>
        <begin position="49"/>
        <end position="81"/>
    </location>
</feature>
<evidence type="ECO:0000313" key="6">
    <source>
        <dbReference type="Proteomes" id="UP000261620"/>
    </source>
</evidence>
<dbReference type="PANTHER" id="PTHR24198">
    <property type="entry name" value="ANKYRIN REPEAT AND PROTEIN KINASE DOMAIN-CONTAINING PROTEIN"/>
    <property type="match status" value="1"/>
</dbReference>
<dbReference type="SUPFAM" id="SSF47986">
    <property type="entry name" value="DEATH domain"/>
    <property type="match status" value="1"/>
</dbReference>
<dbReference type="PRINTS" id="PR01415">
    <property type="entry name" value="ANKYRIN"/>
</dbReference>
<dbReference type="InterPro" id="IPR002110">
    <property type="entry name" value="Ankyrin_rpt"/>
</dbReference>
<feature type="repeat" description="ANK" evidence="3">
    <location>
        <begin position="151"/>
        <end position="173"/>
    </location>
</feature>
<dbReference type="Proteomes" id="UP000261620">
    <property type="component" value="Unplaced"/>
</dbReference>
<reference evidence="5" key="1">
    <citation type="submission" date="2025-08" db="UniProtKB">
        <authorList>
            <consortium name="Ensembl"/>
        </authorList>
    </citation>
    <scope>IDENTIFICATION</scope>
</reference>
<proteinExistence type="predicted"/>
<dbReference type="STRING" id="94237.ENSMMOP00000024005"/>
<dbReference type="PROSITE" id="PS50017">
    <property type="entry name" value="DEATH_DOMAIN"/>
    <property type="match status" value="1"/>
</dbReference>
<feature type="repeat" description="ANK" evidence="3">
    <location>
        <begin position="249"/>
        <end position="281"/>
    </location>
</feature>
<protein>
    <recommendedName>
        <fullName evidence="4">Death domain-containing protein</fullName>
    </recommendedName>
</protein>
<dbReference type="PROSITE" id="PS50088">
    <property type="entry name" value="ANK_REPEAT"/>
    <property type="match status" value="6"/>
</dbReference>
<evidence type="ECO:0000256" key="3">
    <source>
        <dbReference type="PROSITE-ProRule" id="PRU00023"/>
    </source>
</evidence>
<dbReference type="InterPro" id="IPR011029">
    <property type="entry name" value="DEATH-like_dom_sf"/>
</dbReference>
<accession>A0A3Q3X707</accession>
<feature type="repeat" description="ANK" evidence="3">
    <location>
        <begin position="216"/>
        <end position="248"/>
    </location>
</feature>
<dbReference type="InterPro" id="IPR036770">
    <property type="entry name" value="Ankyrin_rpt-contain_sf"/>
</dbReference>
<dbReference type="OMA" id="SYQEHGN"/>
<dbReference type="InterPro" id="IPR000488">
    <property type="entry name" value="Death_dom"/>
</dbReference>
<dbReference type="SUPFAM" id="SSF48403">
    <property type="entry name" value="Ankyrin repeat"/>
    <property type="match status" value="1"/>
</dbReference>
<evidence type="ECO:0000256" key="2">
    <source>
        <dbReference type="ARBA" id="ARBA00023043"/>
    </source>
</evidence>
<evidence type="ECO:0000313" key="5">
    <source>
        <dbReference type="Ensembl" id="ENSMMOP00000024005.1"/>
    </source>
</evidence>
<dbReference type="Pfam" id="PF12796">
    <property type="entry name" value="Ank_2"/>
    <property type="match status" value="3"/>
</dbReference>
<dbReference type="PROSITE" id="PS50297">
    <property type="entry name" value="ANK_REP_REGION"/>
    <property type="match status" value="6"/>
</dbReference>
<feature type="repeat" description="ANK" evidence="3">
    <location>
        <begin position="16"/>
        <end position="48"/>
    </location>
</feature>
<keyword evidence="2 3" id="KW-0040">ANK repeat</keyword>
<organism evidence="5 6">
    <name type="scientific">Mola mola</name>
    <name type="common">Ocean sunfish</name>
    <name type="synonym">Tetraodon mola</name>
    <dbReference type="NCBI Taxonomy" id="94237"/>
    <lineage>
        <taxon>Eukaryota</taxon>
        <taxon>Metazoa</taxon>
        <taxon>Chordata</taxon>
        <taxon>Craniata</taxon>
        <taxon>Vertebrata</taxon>
        <taxon>Euteleostomi</taxon>
        <taxon>Actinopterygii</taxon>
        <taxon>Neopterygii</taxon>
        <taxon>Teleostei</taxon>
        <taxon>Neoteleostei</taxon>
        <taxon>Acanthomorphata</taxon>
        <taxon>Eupercaria</taxon>
        <taxon>Tetraodontiformes</taxon>
        <taxon>Molidae</taxon>
        <taxon>Mola</taxon>
    </lineage>
</organism>
<dbReference type="SMART" id="SM00248">
    <property type="entry name" value="ANK"/>
    <property type="match status" value="9"/>
</dbReference>
<dbReference type="Ensembl" id="ENSMMOT00000024405.1">
    <property type="protein sequence ID" value="ENSMMOP00000024005.1"/>
    <property type="gene ID" value="ENSMMOG00000018267.1"/>
</dbReference>
<keyword evidence="1" id="KW-0677">Repeat</keyword>
<name>A0A3Q3X707_MOLML</name>
<evidence type="ECO:0000256" key="1">
    <source>
        <dbReference type="ARBA" id="ARBA00022737"/>
    </source>
</evidence>
<keyword evidence="6" id="KW-1185">Reference proteome</keyword>
<dbReference type="GO" id="GO:0007165">
    <property type="term" value="P:signal transduction"/>
    <property type="evidence" value="ECO:0007669"/>
    <property type="project" value="InterPro"/>
</dbReference>
<dbReference type="AlphaFoldDB" id="A0A3Q3X707"/>